<feature type="transmembrane region" description="Helical" evidence="4">
    <location>
        <begin position="502"/>
        <end position="526"/>
    </location>
</feature>
<evidence type="ECO:0000256" key="4">
    <source>
        <dbReference type="SAM" id="Phobius"/>
    </source>
</evidence>
<evidence type="ECO:0000313" key="5">
    <source>
        <dbReference type="EMBL" id="KOA20057.1"/>
    </source>
</evidence>
<dbReference type="PANTHER" id="PTHR22550">
    <property type="entry name" value="SPORE GERMINATION PROTEIN"/>
    <property type="match status" value="1"/>
</dbReference>
<feature type="region of interest" description="Disordered" evidence="3">
    <location>
        <begin position="38"/>
        <end position="61"/>
    </location>
</feature>
<dbReference type="PIRSF" id="PIRSF005690">
    <property type="entry name" value="GerBA"/>
    <property type="match status" value="1"/>
</dbReference>
<keyword evidence="4" id="KW-1133">Transmembrane helix</keyword>
<dbReference type="RefSeq" id="WP_052221180.1">
    <property type="nucleotide sequence ID" value="NZ_LHUR01000021.1"/>
</dbReference>
<keyword evidence="6" id="KW-1185">Reference proteome</keyword>
<feature type="transmembrane region" description="Helical" evidence="4">
    <location>
        <begin position="472"/>
        <end position="490"/>
    </location>
</feature>
<dbReference type="STRING" id="36844.SAMN04488501_11297"/>
<dbReference type="GO" id="GO:0016020">
    <property type="term" value="C:membrane"/>
    <property type="evidence" value="ECO:0007669"/>
    <property type="project" value="InterPro"/>
</dbReference>
<keyword evidence="2 4" id="KW-0472">Membrane</keyword>
<sequence length="587" mass="66567">MLNVFLKILKLFKYTRPMNNEGGFELLEDKYEIDRTEKVDSSEYEKDQKQNEQKDRNQNEVSQIIKPIKVEQWKRERNSRPDEYSHSKNMPSATVFKNIASNKKYIEEIFSMPRNQDLIIREFKMARKTKAFLVFVDGMVDKTSINQFILPQLMRPENFNDFSGTCPIDYIKDSVLSISEITKATNFNEIKPQILNGLSVLFIDDCSEALMMETRGFEKRNIDRPITEQVVKGSQEGFTENLRTNITLLRRIIKNEKLITEIIPTGKLNKVNSAIIYIEGITNPKIVEEVRRRITEIDTDFIAGNGMLEQLIEDNYLMPFPQVVSTERPDRAASFLVEGQVVIITEGDPFALAAPVTFYRLFHSSEDSMLRWQYGTFLRIIRFIGVMSALLIPGLYVALVLYHHQMIPTPFLESIVKSREAVPFPTIVELLLMEIAFELVREGGVRIPGVIGQTLGIVGALILGQVAVQAGLVSPILIVIIALTGLGSFTMPNYSMALAVRIIRFIFVFGGAIAGFYGISLAFILIASMACYMKSFGVPFLAPVAPSAKINPDSIIRQPLFNQSMRSDPFNTPNRKRNGKNQRGDDE</sequence>
<name>A0A0L6ZAS1_9CLOT</name>
<evidence type="ECO:0000256" key="2">
    <source>
        <dbReference type="ARBA" id="ARBA00023136"/>
    </source>
</evidence>
<dbReference type="Proteomes" id="UP000037043">
    <property type="component" value="Unassembled WGS sequence"/>
</dbReference>
<proteinExistence type="inferred from homology"/>
<dbReference type="PATRIC" id="fig|1121318.3.peg.1636"/>
<feature type="transmembrane region" description="Helical" evidence="4">
    <location>
        <begin position="447"/>
        <end position="466"/>
    </location>
</feature>
<accession>A0A0L6ZAS1</accession>
<feature type="compositionally biased region" description="Basic and acidic residues" evidence="3">
    <location>
        <begin position="38"/>
        <end position="58"/>
    </location>
</feature>
<dbReference type="InterPro" id="IPR050768">
    <property type="entry name" value="UPF0353/GerABKA_families"/>
</dbReference>
<dbReference type="EMBL" id="LHUR01000021">
    <property type="protein sequence ID" value="KOA20057.1"/>
    <property type="molecule type" value="Genomic_DNA"/>
</dbReference>
<evidence type="ECO:0000256" key="3">
    <source>
        <dbReference type="SAM" id="MobiDB-lite"/>
    </source>
</evidence>
<reference evidence="6" key="1">
    <citation type="submission" date="2015-08" db="EMBL/GenBank/DDBJ databases">
        <title>Genome sequence of the strict anaerobe Clostridium homopropionicum LuHBu1 (DSM 5847T).</title>
        <authorList>
            <person name="Poehlein A."/>
            <person name="Beck M."/>
            <person name="Schiel-Bengelsdorf B."/>
            <person name="Bengelsdorf F.R."/>
            <person name="Daniel R."/>
            <person name="Duerre P."/>
        </authorList>
    </citation>
    <scope>NUCLEOTIDE SEQUENCE [LARGE SCALE GENOMIC DNA]</scope>
    <source>
        <strain evidence="6">DSM 5847</strain>
    </source>
</reference>
<dbReference type="InterPro" id="IPR004995">
    <property type="entry name" value="Spore_Ger"/>
</dbReference>
<comment type="caution">
    <text evidence="5">The sequence shown here is derived from an EMBL/GenBank/DDBJ whole genome shotgun (WGS) entry which is preliminary data.</text>
</comment>
<feature type="transmembrane region" description="Helical" evidence="4">
    <location>
        <begin position="380"/>
        <end position="402"/>
    </location>
</feature>
<dbReference type="GO" id="GO:0009847">
    <property type="term" value="P:spore germination"/>
    <property type="evidence" value="ECO:0007669"/>
    <property type="project" value="InterPro"/>
</dbReference>
<gene>
    <name evidence="5" type="primary">gerAA</name>
    <name evidence="5" type="ORF">CLHOM_16220</name>
</gene>
<dbReference type="AlphaFoldDB" id="A0A0L6ZAS1"/>
<evidence type="ECO:0000313" key="6">
    <source>
        <dbReference type="Proteomes" id="UP000037043"/>
    </source>
</evidence>
<comment type="similarity">
    <text evidence="1">Belongs to the GerABKA family.</text>
</comment>
<feature type="region of interest" description="Disordered" evidence="3">
    <location>
        <begin position="564"/>
        <end position="587"/>
    </location>
</feature>
<evidence type="ECO:0000256" key="1">
    <source>
        <dbReference type="ARBA" id="ARBA00005278"/>
    </source>
</evidence>
<organism evidence="5 6">
    <name type="scientific">Clostridium homopropionicum DSM 5847</name>
    <dbReference type="NCBI Taxonomy" id="1121318"/>
    <lineage>
        <taxon>Bacteria</taxon>
        <taxon>Bacillati</taxon>
        <taxon>Bacillota</taxon>
        <taxon>Clostridia</taxon>
        <taxon>Eubacteriales</taxon>
        <taxon>Clostridiaceae</taxon>
        <taxon>Clostridium</taxon>
    </lineage>
</organism>
<dbReference type="Pfam" id="PF03323">
    <property type="entry name" value="GerA"/>
    <property type="match status" value="1"/>
</dbReference>
<protein>
    <submittedName>
        <fullName evidence="5">Spore germination protein A1</fullName>
    </submittedName>
</protein>
<dbReference type="PANTHER" id="PTHR22550:SF5">
    <property type="entry name" value="LEUCINE ZIPPER PROTEIN 4"/>
    <property type="match status" value="1"/>
</dbReference>
<keyword evidence="4" id="KW-0812">Transmembrane</keyword>
<feature type="compositionally biased region" description="Polar residues" evidence="3">
    <location>
        <begin position="564"/>
        <end position="573"/>
    </location>
</feature>